<evidence type="ECO:0000256" key="9">
    <source>
        <dbReference type="SAM" id="Phobius"/>
    </source>
</evidence>
<evidence type="ECO:0000313" key="11">
    <source>
        <dbReference type="Proteomes" id="UP000249842"/>
    </source>
</evidence>
<feature type="transmembrane region" description="Helical" evidence="9">
    <location>
        <begin position="43"/>
        <end position="66"/>
    </location>
</feature>
<protein>
    <recommendedName>
        <fullName evidence="3">Arginine/agmatine antiporter</fullName>
    </recommendedName>
</protein>
<reference evidence="11" key="1">
    <citation type="submission" date="2018-05" db="EMBL/GenBank/DDBJ databases">
        <authorList>
            <person name="Li X."/>
        </authorList>
    </citation>
    <scope>NUCLEOTIDE SEQUENCE [LARGE SCALE GENOMIC DNA]</scope>
    <source>
        <strain evidence="11">HKS-05</strain>
    </source>
</reference>
<dbReference type="RefSeq" id="WP_111456242.1">
    <property type="nucleotide sequence ID" value="NZ_QFYP01000001.1"/>
</dbReference>
<comment type="subcellular location">
    <subcellularLocation>
        <location evidence="1">Cell membrane</location>
        <topology evidence="1">Multi-pass membrane protein</topology>
    </subcellularLocation>
</comment>
<feature type="transmembrane region" description="Helical" evidence="9">
    <location>
        <begin position="120"/>
        <end position="139"/>
    </location>
</feature>
<evidence type="ECO:0000256" key="1">
    <source>
        <dbReference type="ARBA" id="ARBA00004651"/>
    </source>
</evidence>
<feature type="transmembrane region" description="Helical" evidence="9">
    <location>
        <begin position="193"/>
        <end position="214"/>
    </location>
</feature>
<gene>
    <name evidence="10" type="ORF">DJ021_03600</name>
</gene>
<evidence type="ECO:0000256" key="2">
    <source>
        <dbReference type="ARBA" id="ARBA00008220"/>
    </source>
</evidence>
<keyword evidence="6 9" id="KW-1133">Transmembrane helix</keyword>
<dbReference type="PANTHER" id="PTHR42770">
    <property type="entry name" value="AMINO ACID TRANSPORTER-RELATED"/>
    <property type="match status" value="1"/>
</dbReference>
<comment type="caution">
    <text evidence="10">The sequence shown here is derived from an EMBL/GenBank/DDBJ whole genome shotgun (WGS) entry which is preliminary data.</text>
</comment>
<evidence type="ECO:0000256" key="8">
    <source>
        <dbReference type="ARBA" id="ARBA00045636"/>
    </source>
</evidence>
<feature type="transmembrane region" description="Helical" evidence="9">
    <location>
        <begin position="385"/>
        <end position="406"/>
    </location>
</feature>
<dbReference type="Pfam" id="PF13520">
    <property type="entry name" value="AA_permease_2"/>
    <property type="match status" value="1"/>
</dbReference>
<dbReference type="InterPro" id="IPR002293">
    <property type="entry name" value="AA/rel_permease1"/>
</dbReference>
<dbReference type="PIRSF" id="PIRSF006060">
    <property type="entry name" value="AA_transporter"/>
    <property type="match status" value="1"/>
</dbReference>
<feature type="transmembrane region" description="Helical" evidence="9">
    <location>
        <begin position="87"/>
        <end position="114"/>
    </location>
</feature>
<evidence type="ECO:0000256" key="4">
    <source>
        <dbReference type="ARBA" id="ARBA00022475"/>
    </source>
</evidence>
<sequence length="408" mass="41262">MSQAAARRGLGPLTATLLVAGNMIGSGLFLLPASLAAIGSASLIGWAISATGAMALAGVFAMLGVLRPDPDGLVRYPADALHPAAGFVAWAAYWASCWFGNVAIAIAAVGYLAVFLPGLIGPWPTALGAIGVVWLMALANLRGPRLVAWLSGSTLLIGLVPIAAAIGFGFAAFDPAVFFGSWNVSGKPLPQVIPGSLVLIFWAYLGLESATIAAKALDDPKRNLPIAAVGGVALASVVYAAATAAVMGVIPAVELARSTAPFADVVSRLVGPLAGGLVAACALAKTLGTLGGWILVTAEAARSGAASGYLPKALLAENARLPVRGVLLTGALMSMVALVTLSPTLTKQFNALINVAVLANMAMYFLCSLALLRFAGALERPAGRLMARALAVLAAAFCVWTSYAAFAG</sequence>
<evidence type="ECO:0000256" key="5">
    <source>
        <dbReference type="ARBA" id="ARBA00022692"/>
    </source>
</evidence>
<feature type="transmembrane region" description="Helical" evidence="9">
    <location>
        <begin position="12"/>
        <end position="31"/>
    </location>
</feature>
<evidence type="ECO:0000256" key="7">
    <source>
        <dbReference type="ARBA" id="ARBA00023136"/>
    </source>
</evidence>
<dbReference type="OrthoDB" id="3185104at2"/>
<dbReference type="InterPro" id="IPR050367">
    <property type="entry name" value="APC_superfamily"/>
</dbReference>
<evidence type="ECO:0000256" key="3">
    <source>
        <dbReference type="ARBA" id="ARBA00021069"/>
    </source>
</evidence>
<feature type="transmembrane region" description="Helical" evidence="9">
    <location>
        <begin position="226"/>
        <end position="253"/>
    </location>
</feature>
<evidence type="ECO:0000256" key="6">
    <source>
        <dbReference type="ARBA" id="ARBA00022989"/>
    </source>
</evidence>
<dbReference type="GO" id="GO:0022857">
    <property type="term" value="F:transmembrane transporter activity"/>
    <property type="evidence" value="ECO:0007669"/>
    <property type="project" value="InterPro"/>
</dbReference>
<comment type="function">
    <text evidence="8">Major component of the acid-resistance (AR) system allowing enteric pathogens to survive the acidic environment in the stomach. Exchanges extracellular arginine for its intracellular decarboxylation product agmatine (Agm) thereby expelling intracellular protons. Probably undergoes several conformational states in order to translocate the substrate across the membrane; keeps the substrate accessible to only 1 side of the membrane at a time by opening and closing 3 membrane-internal gates.</text>
</comment>
<dbReference type="PANTHER" id="PTHR42770:SF18">
    <property type="entry name" value="ARGININE_AGMATINE ANTIPORTER"/>
    <property type="match status" value="1"/>
</dbReference>
<feature type="transmembrane region" description="Helical" evidence="9">
    <location>
        <begin position="146"/>
        <end position="173"/>
    </location>
</feature>
<keyword evidence="7 9" id="KW-0472">Membrane</keyword>
<comment type="similarity">
    <text evidence="2">Belongs to the amino acid-polyamine-organocation (APC) superfamily. Basic amino acid/polyamine antiporter (APA) (TC 2.A.3.2) family.</text>
</comment>
<evidence type="ECO:0000313" key="10">
    <source>
        <dbReference type="EMBL" id="RAK58949.1"/>
    </source>
</evidence>
<dbReference type="GO" id="GO:0005886">
    <property type="term" value="C:plasma membrane"/>
    <property type="evidence" value="ECO:0007669"/>
    <property type="project" value="UniProtKB-SubCell"/>
</dbReference>
<keyword evidence="11" id="KW-1185">Reference proteome</keyword>
<name>A0A328AWF1_9CAUL</name>
<feature type="transmembrane region" description="Helical" evidence="9">
    <location>
        <begin position="273"/>
        <end position="296"/>
    </location>
</feature>
<keyword evidence="5 9" id="KW-0812">Transmembrane</keyword>
<dbReference type="AlphaFoldDB" id="A0A328AWF1"/>
<feature type="transmembrane region" description="Helical" evidence="9">
    <location>
        <begin position="351"/>
        <end position="373"/>
    </location>
</feature>
<dbReference type="Gene3D" id="1.20.1740.10">
    <property type="entry name" value="Amino acid/polyamine transporter I"/>
    <property type="match status" value="1"/>
</dbReference>
<feature type="transmembrane region" description="Helical" evidence="9">
    <location>
        <begin position="325"/>
        <end position="345"/>
    </location>
</feature>
<keyword evidence="4" id="KW-1003">Cell membrane</keyword>
<accession>A0A328AWF1</accession>
<organism evidence="10 11">
    <name type="scientific">Phenylobacterium hankyongense</name>
    <dbReference type="NCBI Taxonomy" id="1813876"/>
    <lineage>
        <taxon>Bacteria</taxon>
        <taxon>Pseudomonadati</taxon>
        <taxon>Pseudomonadota</taxon>
        <taxon>Alphaproteobacteria</taxon>
        <taxon>Caulobacterales</taxon>
        <taxon>Caulobacteraceae</taxon>
        <taxon>Phenylobacterium</taxon>
    </lineage>
</organism>
<dbReference type="EMBL" id="QFYP01000001">
    <property type="protein sequence ID" value="RAK58949.1"/>
    <property type="molecule type" value="Genomic_DNA"/>
</dbReference>
<proteinExistence type="inferred from homology"/>
<dbReference type="Proteomes" id="UP000249842">
    <property type="component" value="Unassembled WGS sequence"/>
</dbReference>